<accession>A0AAW5HUH0</accession>
<keyword evidence="2" id="KW-1185">Reference proteome</keyword>
<comment type="caution">
    <text evidence="1">The sequence shown here is derived from an EMBL/GenBank/DDBJ whole genome shotgun (WGS) entry which is preliminary data.</text>
</comment>
<dbReference type="AlphaFoldDB" id="A0AAW5HUH0"/>
<sequence length="178" mass="18510">MANQAKVWRGAIAALLAGAVLYGCCYLVGVNNPPEQPVLQGDALGVEQGETAQAYAARAEQSLEEAARAGVQAHFALVSFSHPLDPEEADAVLRPIGRVNAVITKLGANPVGEPAPGASRAEIFRGVSAHIEGAVVYDTVAHLADVNDVNDVFSVEVLPADAVWGAFAIRPVSFVDAQ</sequence>
<reference evidence="1 2" key="1">
    <citation type="submission" date="2021-01" db="EMBL/GenBank/DDBJ databases">
        <title>Identification and Characterization of Corynebacterium sp.</title>
        <authorList>
            <person name="Luo Q."/>
            <person name="Qu P."/>
            <person name="Chen Q."/>
        </authorList>
    </citation>
    <scope>NUCLEOTIDE SEQUENCE [LARGE SCALE GENOMIC DNA]</scope>
    <source>
        <strain evidence="1 2">MC-18</strain>
    </source>
</reference>
<evidence type="ECO:0000313" key="2">
    <source>
        <dbReference type="Proteomes" id="UP001205920"/>
    </source>
</evidence>
<name>A0AAW5HUH0_9CORY</name>
<dbReference type="RefSeq" id="WP_252930759.1">
    <property type="nucleotide sequence ID" value="NZ_JAEUWV010000001.1"/>
</dbReference>
<organism evidence="1 2">
    <name type="scientific">Corynebacterium lipophilum</name>
    <dbReference type="NCBI Taxonomy" id="2804918"/>
    <lineage>
        <taxon>Bacteria</taxon>
        <taxon>Bacillati</taxon>
        <taxon>Actinomycetota</taxon>
        <taxon>Actinomycetes</taxon>
        <taxon>Mycobacteriales</taxon>
        <taxon>Corynebacteriaceae</taxon>
        <taxon>Corynebacterium</taxon>
    </lineage>
</organism>
<gene>
    <name evidence="1" type="ORF">JMN37_00280</name>
</gene>
<protein>
    <recommendedName>
        <fullName evidence="3">Secreted protein</fullName>
    </recommendedName>
</protein>
<proteinExistence type="predicted"/>
<dbReference type="Proteomes" id="UP001205920">
    <property type="component" value="Unassembled WGS sequence"/>
</dbReference>
<dbReference type="PROSITE" id="PS51257">
    <property type="entry name" value="PROKAR_LIPOPROTEIN"/>
    <property type="match status" value="1"/>
</dbReference>
<evidence type="ECO:0000313" key="1">
    <source>
        <dbReference type="EMBL" id="MCO6393426.1"/>
    </source>
</evidence>
<evidence type="ECO:0008006" key="3">
    <source>
        <dbReference type="Google" id="ProtNLM"/>
    </source>
</evidence>
<dbReference type="EMBL" id="JAEUWV010000001">
    <property type="protein sequence ID" value="MCO6393426.1"/>
    <property type="molecule type" value="Genomic_DNA"/>
</dbReference>